<accession>A0A240U9V4</accession>
<dbReference type="InterPro" id="IPR001647">
    <property type="entry name" value="HTH_TetR"/>
</dbReference>
<dbReference type="SUPFAM" id="SSF46689">
    <property type="entry name" value="Homeodomain-like"/>
    <property type="match status" value="1"/>
</dbReference>
<evidence type="ECO:0000256" key="4">
    <source>
        <dbReference type="PROSITE-ProRule" id="PRU00335"/>
    </source>
</evidence>
<reference evidence="6" key="1">
    <citation type="submission" date="2017-05" db="EMBL/GenBank/DDBJ databases">
        <title>Polyphasic characterization of four soil-derived phenanthrene-degrading Acidovorax strains and proposal of Acidovorax phenanthrenivorans sp. nov.</title>
        <authorList>
            <person name="Singleton D."/>
            <person name="Lee J."/>
            <person name="Dickey A.N."/>
            <person name="Stroud A."/>
            <person name="Scholl E.H."/>
            <person name="Wright F.A."/>
            <person name="Aitken M.D."/>
        </authorList>
    </citation>
    <scope>NUCLEOTIDE SEQUENCE</scope>
    <source>
        <strain evidence="6">P4</strain>
    </source>
</reference>
<feature type="domain" description="HTH tetR-type" evidence="5">
    <location>
        <begin position="10"/>
        <end position="70"/>
    </location>
</feature>
<evidence type="ECO:0000256" key="2">
    <source>
        <dbReference type="ARBA" id="ARBA00023125"/>
    </source>
</evidence>
<dbReference type="Proteomes" id="UP000194440">
    <property type="component" value="Chromosome"/>
</dbReference>
<name>A0A240U9V4_9BURK</name>
<evidence type="ECO:0000256" key="3">
    <source>
        <dbReference type="ARBA" id="ARBA00023163"/>
    </source>
</evidence>
<dbReference type="PANTHER" id="PTHR47506">
    <property type="entry name" value="TRANSCRIPTIONAL REGULATORY PROTEIN"/>
    <property type="match status" value="1"/>
</dbReference>
<dbReference type="PRINTS" id="PR00455">
    <property type="entry name" value="HTHTETR"/>
</dbReference>
<organism evidence="6 7">
    <name type="scientific">Acidovorax carolinensis</name>
    <dbReference type="NCBI Taxonomy" id="553814"/>
    <lineage>
        <taxon>Bacteria</taxon>
        <taxon>Pseudomonadati</taxon>
        <taxon>Pseudomonadota</taxon>
        <taxon>Betaproteobacteria</taxon>
        <taxon>Burkholderiales</taxon>
        <taxon>Comamonadaceae</taxon>
        <taxon>Acidovorax</taxon>
    </lineage>
</organism>
<keyword evidence="1" id="KW-0805">Transcription regulation</keyword>
<dbReference type="Pfam" id="PF16925">
    <property type="entry name" value="TetR_C_13"/>
    <property type="match status" value="1"/>
</dbReference>
<proteinExistence type="predicted"/>
<dbReference type="InterPro" id="IPR036271">
    <property type="entry name" value="Tet_transcr_reg_TetR-rel_C_sf"/>
</dbReference>
<dbReference type="InterPro" id="IPR011075">
    <property type="entry name" value="TetR_C"/>
</dbReference>
<evidence type="ECO:0000256" key="1">
    <source>
        <dbReference type="ARBA" id="ARBA00023015"/>
    </source>
</evidence>
<dbReference type="PROSITE" id="PS50977">
    <property type="entry name" value="HTH_TETR_2"/>
    <property type="match status" value="1"/>
</dbReference>
<gene>
    <name evidence="6" type="ORF">CBP36_02280</name>
</gene>
<keyword evidence="7" id="KW-1185">Reference proteome</keyword>
<evidence type="ECO:0000313" key="7">
    <source>
        <dbReference type="Proteomes" id="UP000194440"/>
    </source>
</evidence>
<keyword evidence="3" id="KW-0804">Transcription</keyword>
<dbReference type="Gene3D" id="1.10.357.10">
    <property type="entry name" value="Tetracycline Repressor, domain 2"/>
    <property type="match status" value="1"/>
</dbReference>
<feature type="DNA-binding region" description="H-T-H motif" evidence="4">
    <location>
        <begin position="33"/>
        <end position="52"/>
    </location>
</feature>
<keyword evidence="2 4" id="KW-0238">DNA-binding</keyword>
<dbReference type="Pfam" id="PF00440">
    <property type="entry name" value="TetR_N"/>
    <property type="match status" value="1"/>
</dbReference>
<dbReference type="SUPFAM" id="SSF48498">
    <property type="entry name" value="Tetracyclin repressor-like, C-terminal domain"/>
    <property type="match status" value="1"/>
</dbReference>
<dbReference type="RefSeq" id="WP_086926411.1">
    <property type="nucleotide sequence ID" value="NZ_CP021366.1"/>
</dbReference>
<dbReference type="OrthoDB" id="9809772at2"/>
<protein>
    <submittedName>
        <fullName evidence="6">TetR family transcriptional regulator</fullName>
    </submittedName>
</protein>
<dbReference type="EMBL" id="CP021366">
    <property type="protein sequence ID" value="ART57832.1"/>
    <property type="molecule type" value="Genomic_DNA"/>
</dbReference>
<dbReference type="KEGG" id="acip:CBP36_02280"/>
<evidence type="ECO:0000313" key="6">
    <source>
        <dbReference type="EMBL" id="ART57832.1"/>
    </source>
</evidence>
<dbReference type="GO" id="GO:0003677">
    <property type="term" value="F:DNA binding"/>
    <property type="evidence" value="ECO:0007669"/>
    <property type="project" value="UniProtKB-UniRule"/>
</dbReference>
<dbReference type="InterPro" id="IPR009057">
    <property type="entry name" value="Homeodomain-like_sf"/>
</dbReference>
<dbReference type="PANTHER" id="PTHR47506:SF6">
    <property type="entry name" value="HTH-TYPE TRANSCRIPTIONAL REPRESSOR NEMR"/>
    <property type="match status" value="1"/>
</dbReference>
<evidence type="ECO:0000259" key="5">
    <source>
        <dbReference type="PROSITE" id="PS50977"/>
    </source>
</evidence>
<sequence>MHAVSTEQQPPVKHHILRCGERLVAAKGFVGVGLAEILAAAGVPKGSFYHYFGSKERFGEALLAQYLERYLAQLDALLQPDDAGTPARERLMRYWSYWNMLQCGIVTAGAPAEGCADEAAGAKCLIVKLSAEVADMSEPMRLALRRGTDDIVQRIDQCLRDCQTEGALPASADTAALALTLYELWLGASLLAKLRRDGSAFDHALQSTEQLLGAAAA</sequence>
<dbReference type="AlphaFoldDB" id="A0A240U9V4"/>